<dbReference type="PROSITE" id="PS50164">
    <property type="entry name" value="GIY_YIG"/>
    <property type="match status" value="1"/>
</dbReference>
<gene>
    <name evidence="2" type="ORF">E1750_13450</name>
</gene>
<accession>A0A4P6YG43</accession>
<proteinExistence type="predicted"/>
<dbReference type="KEGG" id="fnk:E1750_13450"/>
<evidence type="ECO:0000259" key="1">
    <source>
        <dbReference type="PROSITE" id="PS50164"/>
    </source>
</evidence>
<dbReference type="CDD" id="cd10443">
    <property type="entry name" value="GIY-YIG_HE_Tlr8p_PBC-V_like"/>
    <property type="match status" value="1"/>
</dbReference>
<dbReference type="Pfam" id="PF07453">
    <property type="entry name" value="NUMOD1"/>
    <property type="match status" value="2"/>
</dbReference>
<keyword evidence="2" id="KW-0540">Nuclease</keyword>
<dbReference type="AlphaFoldDB" id="A0A4P6YG43"/>
<dbReference type="InterPro" id="IPR010896">
    <property type="entry name" value="NUMOD1"/>
</dbReference>
<dbReference type="InterPro" id="IPR003647">
    <property type="entry name" value="Intron_nuc_1_rpt"/>
</dbReference>
<dbReference type="SMART" id="SM00465">
    <property type="entry name" value="GIYc"/>
    <property type="match status" value="1"/>
</dbReference>
<name>A0A4P6YG43_9FLAO</name>
<dbReference type="Gene3D" id="3.40.1440.10">
    <property type="entry name" value="GIY-YIG endonuclease"/>
    <property type="match status" value="1"/>
</dbReference>
<evidence type="ECO:0000313" key="3">
    <source>
        <dbReference type="Proteomes" id="UP000291124"/>
    </source>
</evidence>
<dbReference type="SUPFAM" id="SSF82771">
    <property type="entry name" value="GIY-YIG endonuclease"/>
    <property type="match status" value="1"/>
</dbReference>
<dbReference type="EMBL" id="CP037933">
    <property type="protein sequence ID" value="QBN19765.1"/>
    <property type="molecule type" value="Genomic_DNA"/>
</dbReference>
<feature type="domain" description="GIY-YIG" evidence="1">
    <location>
        <begin position="23"/>
        <end position="109"/>
    </location>
</feature>
<dbReference type="InterPro" id="IPR000305">
    <property type="entry name" value="GIY-YIG_endonuc"/>
</dbReference>
<dbReference type="InterPro" id="IPR036388">
    <property type="entry name" value="WH-like_DNA-bd_sf"/>
</dbReference>
<dbReference type="OrthoDB" id="1200681at2"/>
<evidence type="ECO:0000313" key="2">
    <source>
        <dbReference type="EMBL" id="QBN19765.1"/>
    </source>
</evidence>
<dbReference type="SMART" id="SM00497">
    <property type="entry name" value="IENR1"/>
    <property type="match status" value="2"/>
</dbReference>
<keyword evidence="2" id="KW-0255">Endonuclease</keyword>
<keyword evidence="2" id="KW-0378">Hydrolase</keyword>
<dbReference type="Gene3D" id="1.10.10.10">
    <property type="entry name" value="Winged helix-like DNA-binding domain superfamily/Winged helix DNA-binding domain"/>
    <property type="match status" value="2"/>
</dbReference>
<protein>
    <submittedName>
        <fullName evidence="2">Endonuclease</fullName>
    </submittedName>
</protein>
<dbReference type="Pfam" id="PF01541">
    <property type="entry name" value="GIY-YIG"/>
    <property type="match status" value="1"/>
</dbReference>
<sequence length="236" mass="26872">MFFSKIAYPTCPYLINFYNMENKAGIIYKVINNETNEVYIGATTQTIENRKKDHIQKSNTGTNRKFYNAISTYGHDSFNWVQIDSATSLDELAQKEIKYILENDSLKNGYNSDKGGGIKKTVYQYNLDGTPVNSFEDLTSAAISINTTKKGISKACWNVNHTLGGYLWSYEQMERFIPESDNRKKVVIQYNLNGNLFAQFISVAEASRETGISKSSIAKCCRRERKQAGGFLWKYS</sequence>
<dbReference type="InterPro" id="IPR035901">
    <property type="entry name" value="GIY-YIG_endonuc_sf"/>
</dbReference>
<keyword evidence="3" id="KW-1185">Reference proteome</keyword>
<dbReference type="SUPFAM" id="SSF64496">
    <property type="entry name" value="DNA-binding domain of intron-encoded endonucleases"/>
    <property type="match status" value="1"/>
</dbReference>
<dbReference type="GO" id="GO:0004519">
    <property type="term" value="F:endonuclease activity"/>
    <property type="evidence" value="ECO:0007669"/>
    <property type="project" value="UniProtKB-KW"/>
</dbReference>
<dbReference type="Proteomes" id="UP000291124">
    <property type="component" value="Chromosome"/>
</dbReference>
<reference evidence="3" key="1">
    <citation type="submission" date="2019-03" db="EMBL/GenBank/DDBJ databases">
        <title>Flavobacterium sp.</title>
        <authorList>
            <person name="Kim H."/>
        </authorList>
    </citation>
    <scope>NUCLEOTIDE SEQUENCE [LARGE SCALE GENOMIC DNA]</scope>
    <source>
        <strain evidence="3">GS13</strain>
    </source>
</reference>
<organism evidence="2 3">
    <name type="scientific">Flavobacterium nackdongense</name>
    <dbReference type="NCBI Taxonomy" id="2547394"/>
    <lineage>
        <taxon>Bacteria</taxon>
        <taxon>Pseudomonadati</taxon>
        <taxon>Bacteroidota</taxon>
        <taxon>Flavobacteriia</taxon>
        <taxon>Flavobacteriales</taxon>
        <taxon>Flavobacteriaceae</taxon>
        <taxon>Flavobacterium</taxon>
    </lineage>
</organism>